<keyword evidence="1" id="KW-0472">Membrane</keyword>
<accession>A0ABU6SYH3</accession>
<evidence type="ECO:0000313" key="3">
    <source>
        <dbReference type="Proteomes" id="UP001341840"/>
    </source>
</evidence>
<keyword evidence="1" id="KW-1133">Transmembrane helix</keyword>
<protein>
    <submittedName>
        <fullName evidence="2">Uncharacterized protein</fullName>
    </submittedName>
</protein>
<dbReference type="Proteomes" id="UP001341840">
    <property type="component" value="Unassembled WGS sequence"/>
</dbReference>
<evidence type="ECO:0000313" key="2">
    <source>
        <dbReference type="EMBL" id="MED6141462.1"/>
    </source>
</evidence>
<organism evidence="2 3">
    <name type="scientific">Stylosanthes scabra</name>
    <dbReference type="NCBI Taxonomy" id="79078"/>
    <lineage>
        <taxon>Eukaryota</taxon>
        <taxon>Viridiplantae</taxon>
        <taxon>Streptophyta</taxon>
        <taxon>Embryophyta</taxon>
        <taxon>Tracheophyta</taxon>
        <taxon>Spermatophyta</taxon>
        <taxon>Magnoliopsida</taxon>
        <taxon>eudicotyledons</taxon>
        <taxon>Gunneridae</taxon>
        <taxon>Pentapetalae</taxon>
        <taxon>rosids</taxon>
        <taxon>fabids</taxon>
        <taxon>Fabales</taxon>
        <taxon>Fabaceae</taxon>
        <taxon>Papilionoideae</taxon>
        <taxon>50 kb inversion clade</taxon>
        <taxon>dalbergioids sensu lato</taxon>
        <taxon>Dalbergieae</taxon>
        <taxon>Pterocarpus clade</taxon>
        <taxon>Stylosanthes</taxon>
    </lineage>
</organism>
<feature type="non-terminal residue" evidence="2">
    <location>
        <position position="1"/>
    </location>
</feature>
<feature type="transmembrane region" description="Helical" evidence="1">
    <location>
        <begin position="6"/>
        <end position="28"/>
    </location>
</feature>
<proteinExistence type="predicted"/>
<name>A0ABU6SYH3_9FABA</name>
<keyword evidence="3" id="KW-1185">Reference proteome</keyword>
<sequence length="70" mass="7723">LLLDPLILVGSILHLIVVYYLIRFGILAEIVGLLKIRISGVNPVPNFLGYLTNAKDQGIRNANNPSRSPR</sequence>
<evidence type="ECO:0000256" key="1">
    <source>
        <dbReference type="SAM" id="Phobius"/>
    </source>
</evidence>
<keyword evidence="1" id="KW-0812">Transmembrane</keyword>
<reference evidence="2 3" key="1">
    <citation type="journal article" date="2023" name="Plants (Basel)">
        <title>Bridging the Gap: Combining Genomics and Transcriptomics Approaches to Understand Stylosanthes scabra, an Orphan Legume from the Brazilian Caatinga.</title>
        <authorList>
            <person name="Ferreira-Neto J.R.C."/>
            <person name="da Silva M.D."/>
            <person name="Binneck E."/>
            <person name="de Melo N.F."/>
            <person name="da Silva R.H."/>
            <person name="de Melo A.L.T.M."/>
            <person name="Pandolfi V."/>
            <person name="Bustamante F.O."/>
            <person name="Brasileiro-Vidal A.C."/>
            <person name="Benko-Iseppon A.M."/>
        </authorList>
    </citation>
    <scope>NUCLEOTIDE SEQUENCE [LARGE SCALE GENOMIC DNA]</scope>
    <source>
        <tissue evidence="2">Leaves</tissue>
    </source>
</reference>
<gene>
    <name evidence="2" type="ORF">PIB30_103686</name>
</gene>
<dbReference type="EMBL" id="JASCZI010063835">
    <property type="protein sequence ID" value="MED6141462.1"/>
    <property type="molecule type" value="Genomic_DNA"/>
</dbReference>
<comment type="caution">
    <text evidence="2">The sequence shown here is derived from an EMBL/GenBank/DDBJ whole genome shotgun (WGS) entry which is preliminary data.</text>
</comment>